<comment type="similarity">
    <text evidence="1">Belongs to the universal stress protein A family.</text>
</comment>
<dbReference type="InterPro" id="IPR006015">
    <property type="entry name" value="Universal_stress_UspA"/>
</dbReference>
<dbReference type="STRING" id="67365.GCA_001704635_03442"/>
<dbReference type="Pfam" id="PF00582">
    <property type="entry name" value="Usp"/>
    <property type="match status" value="1"/>
</dbReference>
<feature type="domain" description="UspA" evidence="2">
    <location>
        <begin position="1"/>
        <end position="136"/>
    </location>
</feature>
<proteinExistence type="inferred from homology"/>
<reference evidence="3 4" key="1">
    <citation type="submission" date="2013-05" db="EMBL/GenBank/DDBJ databases">
        <title>Genome sequence of Streptomyces sparsogenes DSM 40356.</title>
        <authorList>
            <person name="Coyne S."/>
            <person name="Seebeck F.P."/>
        </authorList>
    </citation>
    <scope>NUCLEOTIDE SEQUENCE [LARGE SCALE GENOMIC DNA]</scope>
    <source>
        <strain evidence="3 4">DSM 40356</strain>
    </source>
</reference>
<dbReference type="PRINTS" id="PR01438">
    <property type="entry name" value="UNVRSLSTRESS"/>
</dbReference>
<dbReference type="InterPro" id="IPR014729">
    <property type="entry name" value="Rossmann-like_a/b/a_fold"/>
</dbReference>
<evidence type="ECO:0000313" key="4">
    <source>
        <dbReference type="Proteomes" id="UP000186168"/>
    </source>
</evidence>
<evidence type="ECO:0000256" key="1">
    <source>
        <dbReference type="ARBA" id="ARBA00008791"/>
    </source>
</evidence>
<dbReference type="Gene3D" id="3.40.50.620">
    <property type="entry name" value="HUPs"/>
    <property type="match status" value="1"/>
</dbReference>
<dbReference type="EMBL" id="ASQP01000326">
    <property type="protein sequence ID" value="OMI36610.1"/>
    <property type="molecule type" value="Genomic_DNA"/>
</dbReference>
<dbReference type="RefSeq" id="WP_065967937.1">
    <property type="nucleotide sequence ID" value="NZ_ASQP01000326.1"/>
</dbReference>
<dbReference type="PANTHER" id="PTHR46268">
    <property type="entry name" value="STRESS RESPONSE PROTEIN NHAX"/>
    <property type="match status" value="1"/>
</dbReference>
<organism evidence="3 4">
    <name type="scientific">Streptomyces sparsogenes DSM 40356</name>
    <dbReference type="NCBI Taxonomy" id="1331668"/>
    <lineage>
        <taxon>Bacteria</taxon>
        <taxon>Bacillati</taxon>
        <taxon>Actinomycetota</taxon>
        <taxon>Actinomycetes</taxon>
        <taxon>Kitasatosporales</taxon>
        <taxon>Streptomycetaceae</taxon>
        <taxon>Streptomyces</taxon>
    </lineage>
</organism>
<evidence type="ECO:0000259" key="2">
    <source>
        <dbReference type="Pfam" id="PF00582"/>
    </source>
</evidence>
<dbReference type="GeneID" id="96748014"/>
<comment type="caution">
    <text evidence="3">The sequence shown here is derived from an EMBL/GenBank/DDBJ whole genome shotgun (WGS) entry which is preliminary data.</text>
</comment>
<dbReference type="InterPro" id="IPR006016">
    <property type="entry name" value="UspA"/>
</dbReference>
<dbReference type="Proteomes" id="UP000186168">
    <property type="component" value="Unassembled WGS sequence"/>
</dbReference>
<name>A0A1R1SE97_9ACTN</name>
<dbReference type="AlphaFoldDB" id="A0A1R1SE97"/>
<protein>
    <recommendedName>
        <fullName evidence="2">UspA domain-containing protein</fullName>
    </recommendedName>
</protein>
<gene>
    <name evidence="3" type="ORF">SPAR_25451</name>
</gene>
<dbReference type="SUPFAM" id="SSF52402">
    <property type="entry name" value="Adenine nucleotide alpha hydrolases-like"/>
    <property type="match status" value="1"/>
</dbReference>
<keyword evidence="4" id="KW-1185">Reference proteome</keyword>
<dbReference type="CDD" id="cd00293">
    <property type="entry name" value="USP-like"/>
    <property type="match status" value="1"/>
</dbReference>
<evidence type="ECO:0000313" key="3">
    <source>
        <dbReference type="EMBL" id="OMI36610.1"/>
    </source>
</evidence>
<sequence>MFQRILVAVDSSPARHSAVRLAGDMARLTGGKVGVLHVAASMATIAAVVSLEEDAEAKAILDEAVASLREAGVDAEGTLADALTTQIATTISSAAEEWQADLLVLSPHHRGALEALLNPRVSDAVTHSSRIAVLLAPEDVPGDPR</sequence>
<dbReference type="PANTHER" id="PTHR46268:SF6">
    <property type="entry name" value="UNIVERSAL STRESS PROTEIN UP12"/>
    <property type="match status" value="1"/>
</dbReference>
<accession>A0A1R1SE97</accession>